<evidence type="ECO:0000313" key="2">
    <source>
        <dbReference type="Proteomes" id="UP001586593"/>
    </source>
</evidence>
<evidence type="ECO:0000313" key="1">
    <source>
        <dbReference type="EMBL" id="KAL1842480.1"/>
    </source>
</evidence>
<gene>
    <name evidence="1" type="ORF">VTK73DRAFT_3111</name>
</gene>
<name>A0ABR3VL24_9PEZI</name>
<comment type="caution">
    <text evidence="1">The sequence shown here is derived from an EMBL/GenBank/DDBJ whole genome shotgun (WGS) entry which is preliminary data.</text>
</comment>
<proteinExistence type="predicted"/>
<accession>A0ABR3VL24</accession>
<sequence length="94" mass="10142">MAFPYPPLPAGSDALRVLTLSPATGFWDPLVATLEAVPFSAKPKYIALSYTWADTDSEHAAIPAMPEPSPYPELIAKCLAREVESRPSIQRTAA</sequence>
<dbReference type="EMBL" id="JAZHXJ010001946">
    <property type="protein sequence ID" value="KAL1842480.1"/>
    <property type="molecule type" value="Genomic_DNA"/>
</dbReference>
<reference evidence="1 2" key="1">
    <citation type="journal article" date="2024" name="Commun. Biol.">
        <title>Comparative genomic analysis of thermophilic fungi reveals convergent evolutionary adaptations and gene losses.</title>
        <authorList>
            <person name="Steindorff A.S."/>
            <person name="Aguilar-Pontes M.V."/>
            <person name="Robinson A.J."/>
            <person name="Andreopoulos B."/>
            <person name="LaButti K."/>
            <person name="Kuo A."/>
            <person name="Mondo S."/>
            <person name="Riley R."/>
            <person name="Otillar R."/>
            <person name="Haridas S."/>
            <person name="Lipzen A."/>
            <person name="Grimwood J."/>
            <person name="Schmutz J."/>
            <person name="Clum A."/>
            <person name="Reid I.D."/>
            <person name="Moisan M.C."/>
            <person name="Butler G."/>
            <person name="Nguyen T.T.M."/>
            <person name="Dewar K."/>
            <person name="Conant G."/>
            <person name="Drula E."/>
            <person name="Henrissat B."/>
            <person name="Hansel C."/>
            <person name="Singer S."/>
            <person name="Hutchinson M.I."/>
            <person name="de Vries R.P."/>
            <person name="Natvig D.O."/>
            <person name="Powell A.J."/>
            <person name="Tsang A."/>
            <person name="Grigoriev I.V."/>
        </authorList>
    </citation>
    <scope>NUCLEOTIDE SEQUENCE [LARGE SCALE GENOMIC DNA]</scope>
    <source>
        <strain evidence="1 2">ATCC 24622</strain>
    </source>
</reference>
<keyword evidence="2" id="KW-1185">Reference proteome</keyword>
<dbReference type="Proteomes" id="UP001586593">
    <property type="component" value="Unassembled WGS sequence"/>
</dbReference>
<protein>
    <submittedName>
        <fullName evidence="1">Uncharacterized protein</fullName>
    </submittedName>
</protein>
<organism evidence="1 2">
    <name type="scientific">Phialemonium thermophilum</name>
    <dbReference type="NCBI Taxonomy" id="223376"/>
    <lineage>
        <taxon>Eukaryota</taxon>
        <taxon>Fungi</taxon>
        <taxon>Dikarya</taxon>
        <taxon>Ascomycota</taxon>
        <taxon>Pezizomycotina</taxon>
        <taxon>Sordariomycetes</taxon>
        <taxon>Sordariomycetidae</taxon>
        <taxon>Cephalothecales</taxon>
        <taxon>Cephalothecaceae</taxon>
        <taxon>Phialemonium</taxon>
    </lineage>
</organism>